<dbReference type="Proteomes" id="UP000001916">
    <property type="component" value="Plasmid pMESIL02"/>
</dbReference>
<keyword evidence="1" id="KW-0614">Plasmid</keyword>
<accession>D7BJJ1</accession>
<proteinExistence type="predicted"/>
<evidence type="ECO:0000313" key="2">
    <source>
        <dbReference type="Proteomes" id="UP000001916"/>
    </source>
</evidence>
<geneLocation type="plasmid" evidence="1 2">
    <name>pMESIL02</name>
</geneLocation>
<name>D7BJJ1_ALLS1</name>
<dbReference type="KEGG" id="msv:Mesil_3554"/>
<dbReference type="RefSeq" id="WP_013159823.1">
    <property type="nucleotide sequence ID" value="NC_014214.1"/>
</dbReference>
<dbReference type="EMBL" id="CP002044">
    <property type="protein sequence ID" value="ADH65347.1"/>
    <property type="molecule type" value="Genomic_DNA"/>
</dbReference>
<organism evidence="1 2">
    <name type="scientific">Allomeiothermus silvanus (strain ATCC 700542 / DSM 9946 / NBRC 106475 / NCIMB 13440 / VI-R2)</name>
    <name type="common">Thermus silvanus</name>
    <dbReference type="NCBI Taxonomy" id="526227"/>
    <lineage>
        <taxon>Bacteria</taxon>
        <taxon>Thermotogati</taxon>
        <taxon>Deinococcota</taxon>
        <taxon>Deinococci</taxon>
        <taxon>Thermales</taxon>
        <taxon>Thermaceae</taxon>
        <taxon>Allomeiothermus</taxon>
    </lineage>
</organism>
<dbReference type="OrthoDB" id="34444at2"/>
<protein>
    <submittedName>
        <fullName evidence="1">Uncharacterized protein</fullName>
    </submittedName>
</protein>
<reference evidence="1 2" key="1">
    <citation type="journal article" date="2010" name="Stand. Genomic Sci.">
        <title>Complete genome sequence of Meiothermus silvanus type strain (VI-R2).</title>
        <authorList>
            <person name="Sikorski J."/>
            <person name="Tindall B.J."/>
            <person name="Lowry S."/>
            <person name="Lucas S."/>
            <person name="Nolan M."/>
            <person name="Copeland A."/>
            <person name="Glavina Del Rio T."/>
            <person name="Tice H."/>
            <person name="Cheng J.F."/>
            <person name="Han C."/>
            <person name="Pitluck S."/>
            <person name="Liolios K."/>
            <person name="Ivanova N."/>
            <person name="Mavromatis K."/>
            <person name="Mikhailova N."/>
            <person name="Pati A."/>
            <person name="Goodwin L."/>
            <person name="Chen A."/>
            <person name="Palaniappan K."/>
            <person name="Land M."/>
            <person name="Hauser L."/>
            <person name="Chang Y.J."/>
            <person name="Jeffries C.D."/>
            <person name="Rohde M."/>
            <person name="Goker M."/>
            <person name="Woyke T."/>
            <person name="Bristow J."/>
            <person name="Eisen J.A."/>
            <person name="Markowitz V."/>
            <person name="Hugenholtz P."/>
            <person name="Kyrpides N.C."/>
            <person name="Klenk H.P."/>
            <person name="Lapidus A."/>
        </authorList>
    </citation>
    <scope>NUCLEOTIDE SEQUENCE [LARGE SCALE GENOMIC DNA]</scope>
    <source>
        <strain evidence="2">ATCC 700542 / DSM 9946 / VI-R2</strain>
        <plasmid evidence="2">Plasmid pMESIL02</plasmid>
    </source>
</reference>
<gene>
    <name evidence="1" type="ORF">Mesil_3554</name>
</gene>
<sequence>MEYKTLRGQYGYMVKKDNRTLTRANPDWGGAMGTIDHPWGVEWRYFPTLEEALADERFGSLAAWGEEVWKQAN</sequence>
<dbReference type="AlphaFoldDB" id="D7BJJ1"/>
<keyword evidence="2" id="KW-1185">Reference proteome</keyword>
<dbReference type="HOGENOM" id="CLU_2700461_0_0_0"/>
<evidence type="ECO:0000313" key="1">
    <source>
        <dbReference type="EMBL" id="ADH65347.1"/>
    </source>
</evidence>